<evidence type="ECO:0000256" key="4">
    <source>
        <dbReference type="ARBA" id="ARBA00005189"/>
    </source>
</evidence>
<evidence type="ECO:0000256" key="5">
    <source>
        <dbReference type="ARBA" id="ARBA00010185"/>
    </source>
</evidence>
<evidence type="ECO:0000256" key="20">
    <source>
        <dbReference type="SAM" id="Phobius"/>
    </source>
</evidence>
<keyword evidence="15 20" id="KW-0472">Membrane</keyword>
<evidence type="ECO:0000256" key="19">
    <source>
        <dbReference type="SAM" id="MobiDB-lite"/>
    </source>
</evidence>
<feature type="compositionally biased region" description="Low complexity" evidence="19">
    <location>
        <begin position="22"/>
        <end position="35"/>
    </location>
</feature>
<evidence type="ECO:0000256" key="13">
    <source>
        <dbReference type="ARBA" id="ARBA00022989"/>
    </source>
</evidence>
<feature type="transmembrane region" description="Helical" evidence="20">
    <location>
        <begin position="117"/>
        <end position="134"/>
    </location>
</feature>
<feature type="transmembrane region" description="Helical" evidence="20">
    <location>
        <begin position="94"/>
        <end position="111"/>
    </location>
</feature>
<evidence type="ECO:0000256" key="16">
    <source>
        <dbReference type="ARBA" id="ARBA00023209"/>
    </source>
</evidence>
<feature type="region of interest" description="Disordered" evidence="19">
    <location>
        <begin position="1"/>
        <end position="35"/>
    </location>
</feature>
<comment type="pathway">
    <text evidence="4">Lipid metabolism.</text>
</comment>
<dbReference type="PANTHER" id="PTHR46382">
    <property type="entry name" value="PHOSPHATIDATE CYTIDYLYLTRANSFERASE"/>
    <property type="match status" value="1"/>
</dbReference>
<evidence type="ECO:0000256" key="14">
    <source>
        <dbReference type="ARBA" id="ARBA00023098"/>
    </source>
</evidence>
<evidence type="ECO:0000256" key="10">
    <source>
        <dbReference type="ARBA" id="ARBA00022679"/>
    </source>
</evidence>
<protein>
    <recommendedName>
        <fullName evidence="7 18">Phosphatidate cytidylyltransferase</fullName>
        <ecNumber evidence="6 18">2.7.7.41</ecNumber>
    </recommendedName>
</protein>
<dbReference type="EC" id="2.7.7.41" evidence="6 18"/>
<keyword evidence="9" id="KW-0444">Lipid biosynthesis</keyword>
<feature type="transmembrane region" description="Helical" evidence="20">
    <location>
        <begin position="213"/>
        <end position="231"/>
    </location>
</feature>
<comment type="catalytic activity">
    <reaction evidence="1 18">
        <text>a 1,2-diacyl-sn-glycero-3-phosphate + CTP + H(+) = a CDP-1,2-diacyl-sn-glycerol + diphosphate</text>
        <dbReference type="Rhea" id="RHEA:16229"/>
        <dbReference type="ChEBI" id="CHEBI:15378"/>
        <dbReference type="ChEBI" id="CHEBI:33019"/>
        <dbReference type="ChEBI" id="CHEBI:37563"/>
        <dbReference type="ChEBI" id="CHEBI:58332"/>
        <dbReference type="ChEBI" id="CHEBI:58608"/>
        <dbReference type="EC" id="2.7.7.41"/>
    </reaction>
</comment>
<accession>A0ABT1JQ98</accession>
<feature type="transmembrane region" description="Helical" evidence="20">
    <location>
        <begin position="42"/>
        <end position="60"/>
    </location>
</feature>
<evidence type="ECO:0000256" key="3">
    <source>
        <dbReference type="ARBA" id="ARBA00005119"/>
    </source>
</evidence>
<keyword evidence="22" id="KW-1185">Reference proteome</keyword>
<evidence type="ECO:0000256" key="11">
    <source>
        <dbReference type="ARBA" id="ARBA00022692"/>
    </source>
</evidence>
<dbReference type="EMBL" id="AUBJ02000001">
    <property type="protein sequence ID" value="MCP2334364.1"/>
    <property type="molecule type" value="Genomic_DNA"/>
</dbReference>
<feature type="transmembrane region" description="Helical" evidence="20">
    <location>
        <begin position="172"/>
        <end position="192"/>
    </location>
</feature>
<dbReference type="Proteomes" id="UP000791080">
    <property type="component" value="Unassembled WGS sequence"/>
</dbReference>
<gene>
    <name evidence="21" type="ORF">G443_004634</name>
</gene>
<dbReference type="PANTHER" id="PTHR46382:SF1">
    <property type="entry name" value="PHOSPHATIDATE CYTIDYLYLTRANSFERASE"/>
    <property type="match status" value="1"/>
</dbReference>
<dbReference type="RefSeq" id="WP_026419920.1">
    <property type="nucleotide sequence ID" value="NZ_AUBJ02000001.1"/>
</dbReference>
<feature type="compositionally biased region" description="Basic and acidic residues" evidence="19">
    <location>
        <begin position="1"/>
        <end position="18"/>
    </location>
</feature>
<keyword evidence="14" id="KW-0443">Lipid metabolism</keyword>
<dbReference type="InterPro" id="IPR000374">
    <property type="entry name" value="PC_trans"/>
</dbReference>
<keyword evidence="13 20" id="KW-1133">Transmembrane helix</keyword>
<reference evidence="21 22" key="1">
    <citation type="submission" date="2022-06" db="EMBL/GenBank/DDBJ databases">
        <title>Genomic Encyclopedia of Type Strains, Phase I: the one thousand microbial genomes (KMG-I) project.</title>
        <authorList>
            <person name="Kyrpides N."/>
        </authorList>
    </citation>
    <scope>NUCLEOTIDE SEQUENCE [LARGE SCALE GENOMIC DNA]</scope>
    <source>
        <strain evidence="21 22">DSM 43889</strain>
    </source>
</reference>
<dbReference type="GO" id="GO:0016779">
    <property type="term" value="F:nucleotidyltransferase activity"/>
    <property type="evidence" value="ECO:0007669"/>
    <property type="project" value="UniProtKB-KW"/>
</dbReference>
<keyword evidence="12 18" id="KW-0548">Nucleotidyltransferase</keyword>
<evidence type="ECO:0000256" key="8">
    <source>
        <dbReference type="ARBA" id="ARBA00022475"/>
    </source>
</evidence>
<feature type="transmembrane region" description="Helical" evidence="20">
    <location>
        <begin position="237"/>
        <end position="257"/>
    </location>
</feature>
<comment type="pathway">
    <text evidence="3 18">Phospholipid metabolism; CDP-diacylglycerol biosynthesis; CDP-diacylglycerol from sn-glycerol 3-phosphate: step 3/3.</text>
</comment>
<organism evidence="21 22">
    <name type="scientific">Actinoalloteichus caeruleus DSM 43889</name>
    <dbReference type="NCBI Taxonomy" id="1120930"/>
    <lineage>
        <taxon>Bacteria</taxon>
        <taxon>Bacillati</taxon>
        <taxon>Actinomycetota</taxon>
        <taxon>Actinomycetes</taxon>
        <taxon>Pseudonocardiales</taxon>
        <taxon>Pseudonocardiaceae</taxon>
        <taxon>Actinoalloteichus</taxon>
        <taxon>Actinoalloteichus cyanogriseus</taxon>
    </lineage>
</organism>
<evidence type="ECO:0000256" key="2">
    <source>
        <dbReference type="ARBA" id="ARBA00004651"/>
    </source>
</evidence>
<evidence type="ECO:0000313" key="21">
    <source>
        <dbReference type="EMBL" id="MCP2334364.1"/>
    </source>
</evidence>
<keyword evidence="16" id="KW-0594">Phospholipid biosynthesis</keyword>
<evidence type="ECO:0000256" key="18">
    <source>
        <dbReference type="RuleBase" id="RU003938"/>
    </source>
</evidence>
<evidence type="ECO:0000256" key="9">
    <source>
        <dbReference type="ARBA" id="ARBA00022516"/>
    </source>
</evidence>
<comment type="similarity">
    <text evidence="5 18">Belongs to the CDS family.</text>
</comment>
<dbReference type="Pfam" id="PF01148">
    <property type="entry name" value="CTP_transf_1"/>
    <property type="match status" value="1"/>
</dbReference>
<proteinExistence type="inferred from homology"/>
<comment type="subcellular location">
    <subcellularLocation>
        <location evidence="2">Cell membrane</location>
        <topology evidence="2">Multi-pass membrane protein</topology>
    </subcellularLocation>
</comment>
<dbReference type="PROSITE" id="PS01315">
    <property type="entry name" value="CDS"/>
    <property type="match status" value="1"/>
</dbReference>
<evidence type="ECO:0000256" key="17">
    <source>
        <dbReference type="ARBA" id="ARBA00023264"/>
    </source>
</evidence>
<evidence type="ECO:0000313" key="22">
    <source>
        <dbReference type="Proteomes" id="UP000791080"/>
    </source>
</evidence>
<comment type="caution">
    <text evidence="21">The sequence shown here is derived from an EMBL/GenBank/DDBJ whole genome shotgun (WGS) entry which is preliminary data.</text>
</comment>
<keyword evidence="11 18" id="KW-0812">Transmembrane</keyword>
<evidence type="ECO:0000256" key="7">
    <source>
        <dbReference type="ARBA" id="ARBA00019373"/>
    </source>
</evidence>
<evidence type="ECO:0000256" key="1">
    <source>
        <dbReference type="ARBA" id="ARBA00001698"/>
    </source>
</evidence>
<keyword evidence="10 18" id="KW-0808">Transferase</keyword>
<keyword evidence="8" id="KW-1003">Cell membrane</keyword>
<keyword evidence="17" id="KW-1208">Phospholipid metabolism</keyword>
<feature type="transmembrane region" description="Helical" evidence="20">
    <location>
        <begin position="146"/>
        <end position="166"/>
    </location>
</feature>
<sequence>MMAAGDHDAPGVDGETGHHQHTSTPPGTAVTGGTASRAGRNLPAAIAVGLGLGALLLAALLFWRHLFVAIVAAAVAVSTMELHRTLGRAAGVRLALAPLLVGGQAMIWLSWPFGTVGVLASFALTVVACLLWRFRGGADGYLRDTSASVFVAAYVPLFASFAALLVLSPDGAARTIAFLLAVVCSDTGGYVAGVLFGRHPMAPSISPKKSWEGFAGSLLAGVAAGVGSFVFLLDGAWWQGAIFGAALVVTATTGDLIESLVKRDVGVKDMGSLLPGHGGIMDRMDSLLPSAVVSWLLLTVFLPLA</sequence>
<evidence type="ECO:0000256" key="15">
    <source>
        <dbReference type="ARBA" id="ARBA00023136"/>
    </source>
</evidence>
<evidence type="ECO:0000256" key="6">
    <source>
        <dbReference type="ARBA" id="ARBA00012487"/>
    </source>
</evidence>
<evidence type="ECO:0000256" key="12">
    <source>
        <dbReference type="ARBA" id="ARBA00022695"/>
    </source>
</evidence>
<name>A0ABT1JQ98_ACTCY</name>